<evidence type="ECO:0000313" key="5">
    <source>
        <dbReference type="Proteomes" id="UP000661691"/>
    </source>
</evidence>
<evidence type="ECO:0000259" key="3">
    <source>
        <dbReference type="PROSITE" id="PS51831"/>
    </source>
</evidence>
<dbReference type="HAMAP" id="MF_01212">
    <property type="entry name" value="dGTPase_type2"/>
    <property type="match status" value="1"/>
</dbReference>
<dbReference type="Proteomes" id="UP000661691">
    <property type="component" value="Unassembled WGS sequence"/>
</dbReference>
<dbReference type="NCBIfam" id="NF003701">
    <property type="entry name" value="PRK05318.1"/>
    <property type="match status" value="1"/>
</dbReference>
<feature type="domain" description="HD" evidence="3">
    <location>
        <begin position="68"/>
        <end position="250"/>
    </location>
</feature>
<keyword evidence="5" id="KW-1185">Reference proteome</keyword>
<dbReference type="NCBIfam" id="NF041026">
    <property type="entry name" value="antiphage_dGTPase"/>
    <property type="match status" value="1"/>
</dbReference>
<name>A0A926RWN2_9BACL</name>
<proteinExistence type="inferred from homology"/>
<evidence type="ECO:0000256" key="1">
    <source>
        <dbReference type="ARBA" id="ARBA00022801"/>
    </source>
</evidence>
<dbReference type="NCBIfam" id="TIGR01353">
    <property type="entry name" value="dGTP_triPase"/>
    <property type="match status" value="1"/>
</dbReference>
<accession>A0A926RWN2</accession>
<comment type="caution">
    <text evidence="4">The sequence shown here is derived from an EMBL/GenBank/DDBJ whole genome shotgun (WGS) entry which is preliminary data.</text>
</comment>
<protein>
    <recommendedName>
        <fullName evidence="2">Deoxyguanosinetriphosphate triphosphohydrolase-like protein</fullName>
    </recommendedName>
</protein>
<dbReference type="GO" id="GO:0006203">
    <property type="term" value="P:dGTP catabolic process"/>
    <property type="evidence" value="ECO:0007669"/>
    <property type="project" value="TreeGrafter"/>
</dbReference>
<dbReference type="SUPFAM" id="SSF109604">
    <property type="entry name" value="HD-domain/PDEase-like"/>
    <property type="match status" value="1"/>
</dbReference>
<dbReference type="InterPro" id="IPR023023">
    <property type="entry name" value="dNTPase_2"/>
</dbReference>
<reference evidence="5" key="1">
    <citation type="submission" date="2022-10" db="EMBL/GenBank/DDBJ databases">
        <title>A novel bacterium of genus Hazenella, isolated from South China Sea.</title>
        <authorList>
            <person name="Huang H."/>
            <person name="Mo K."/>
            <person name="Hu Y."/>
        </authorList>
    </citation>
    <scope>NUCLEOTIDE SEQUENCE [LARGE SCALE GENOMIC DNA]</scope>
    <source>
        <strain evidence="5">IB182357</strain>
    </source>
</reference>
<dbReference type="PROSITE" id="PS51831">
    <property type="entry name" value="HD"/>
    <property type="match status" value="1"/>
</dbReference>
<sequence length="440" mass="50344">MILKRNHSELYQDTDMERYGQGNVESKVEARDPFEKDYGRIVHSGAFRRLQAKTQVIGAFAGDVHRTRLTHSMEVAQIARGIVIHLNETNVAFQENPLDASLVEGAALAHDFGHPPFGHRGEEVLHACMLDFGGFEGNAHTFRLLTKLEGGHGKGLNLTRGLLLSLLKYPVILDHAVIPEIYEEMNRIHPPKASIFQCDEEMFQWLLSPFTDAEKDYFCELESPPHMHKRTAHKTLECAIIELADDIAYSTHDIEDAIQLGFIHMKQVKQLLIPYLSKQTYPELVQAFQIIDQLDPDYHQLKYGLKPIFSALIAMFVTRIRVNKSNPQFTSPRLQYTVTLPPELVGLLEQLKQLVMSNMIESQRVETISYKGTYMIKNLFEAFMNEEKLLPENDRIKFSSRDSDLIRARVTCDYIAGMTDSFALRMHARLFGQSQSFLDF</sequence>
<dbReference type="SMART" id="SM00471">
    <property type="entry name" value="HDc"/>
    <property type="match status" value="1"/>
</dbReference>
<dbReference type="EMBL" id="JACXAH010000005">
    <property type="protein sequence ID" value="MBD1371686.1"/>
    <property type="molecule type" value="Genomic_DNA"/>
</dbReference>
<dbReference type="CDD" id="cd00077">
    <property type="entry name" value="HDc"/>
    <property type="match status" value="1"/>
</dbReference>
<evidence type="ECO:0000256" key="2">
    <source>
        <dbReference type="HAMAP-Rule" id="MF_01212"/>
    </source>
</evidence>
<organism evidence="4 5">
    <name type="scientific">Polycladospora coralii</name>
    <dbReference type="NCBI Taxonomy" id="2771432"/>
    <lineage>
        <taxon>Bacteria</taxon>
        <taxon>Bacillati</taxon>
        <taxon>Bacillota</taxon>
        <taxon>Bacilli</taxon>
        <taxon>Bacillales</taxon>
        <taxon>Thermoactinomycetaceae</taxon>
        <taxon>Polycladospora</taxon>
    </lineage>
</organism>
<keyword evidence="1 2" id="KW-0378">Hydrolase</keyword>
<dbReference type="Gene3D" id="1.10.3210.10">
    <property type="entry name" value="Hypothetical protein af1432"/>
    <property type="match status" value="1"/>
</dbReference>
<dbReference type="PANTHER" id="PTHR11373:SF40">
    <property type="entry name" value="DEOXYGUANOSINETRIPHOSPHATE TRIPHOSPHOHYDROLASE-LIKE PROTEIN 2"/>
    <property type="match status" value="1"/>
</dbReference>
<dbReference type="InterPro" id="IPR050135">
    <property type="entry name" value="dGTPase-like"/>
</dbReference>
<dbReference type="PANTHER" id="PTHR11373">
    <property type="entry name" value="DEOXYNUCLEOSIDE TRIPHOSPHATE TRIPHOSPHOHYDROLASE"/>
    <property type="match status" value="1"/>
</dbReference>
<dbReference type="RefSeq" id="WP_191138333.1">
    <property type="nucleotide sequence ID" value="NZ_JACXAG020000001.1"/>
</dbReference>
<evidence type="ECO:0000313" key="4">
    <source>
        <dbReference type="EMBL" id="MBD1371686.1"/>
    </source>
</evidence>
<dbReference type="Pfam" id="PF13286">
    <property type="entry name" value="HD_assoc"/>
    <property type="match status" value="1"/>
</dbReference>
<dbReference type="InterPro" id="IPR006674">
    <property type="entry name" value="HD_domain"/>
</dbReference>
<dbReference type="InterPro" id="IPR006261">
    <property type="entry name" value="dGTPase"/>
</dbReference>
<dbReference type="AlphaFoldDB" id="A0A926RWN2"/>
<dbReference type="GO" id="GO:0008832">
    <property type="term" value="F:dGTPase activity"/>
    <property type="evidence" value="ECO:0007669"/>
    <property type="project" value="TreeGrafter"/>
</dbReference>
<dbReference type="Pfam" id="PF01966">
    <property type="entry name" value="HD"/>
    <property type="match status" value="1"/>
</dbReference>
<gene>
    <name evidence="4" type="ORF">IC620_04850</name>
</gene>
<dbReference type="InterPro" id="IPR026875">
    <property type="entry name" value="PHydrolase_assoc_dom"/>
</dbReference>
<comment type="similarity">
    <text evidence="2">Belongs to the dGTPase family. Type 2 subfamily.</text>
</comment>
<dbReference type="InterPro" id="IPR003607">
    <property type="entry name" value="HD/PDEase_dom"/>
</dbReference>